<protein>
    <recommendedName>
        <fullName evidence="3">Chemokine interleukin-8-like domain-containing protein</fullName>
    </recommendedName>
</protein>
<dbReference type="GO" id="GO:0008009">
    <property type="term" value="F:chemokine activity"/>
    <property type="evidence" value="ECO:0007669"/>
    <property type="project" value="InterPro"/>
</dbReference>
<dbReference type="Gene3D" id="2.40.50.40">
    <property type="match status" value="1"/>
</dbReference>
<evidence type="ECO:0000259" key="3">
    <source>
        <dbReference type="Pfam" id="PF00048"/>
    </source>
</evidence>
<dbReference type="GO" id="GO:0005615">
    <property type="term" value="C:extracellular space"/>
    <property type="evidence" value="ECO:0007669"/>
    <property type="project" value="UniProtKB-KW"/>
</dbReference>
<feature type="signal peptide" evidence="2">
    <location>
        <begin position="1"/>
        <end position="20"/>
    </location>
</feature>
<organism evidence="4 5">
    <name type="scientific">Hemibagrus wyckioides</name>
    <dbReference type="NCBI Taxonomy" id="337641"/>
    <lineage>
        <taxon>Eukaryota</taxon>
        <taxon>Metazoa</taxon>
        <taxon>Chordata</taxon>
        <taxon>Craniata</taxon>
        <taxon>Vertebrata</taxon>
        <taxon>Euteleostomi</taxon>
        <taxon>Actinopterygii</taxon>
        <taxon>Neopterygii</taxon>
        <taxon>Teleostei</taxon>
        <taxon>Ostariophysi</taxon>
        <taxon>Siluriformes</taxon>
        <taxon>Bagridae</taxon>
        <taxon>Hemibagrus</taxon>
    </lineage>
</organism>
<evidence type="ECO:0000256" key="1">
    <source>
        <dbReference type="ARBA" id="ARBA00022514"/>
    </source>
</evidence>
<dbReference type="Pfam" id="PF00048">
    <property type="entry name" value="IL8"/>
    <property type="match status" value="1"/>
</dbReference>
<dbReference type="InterPro" id="IPR001811">
    <property type="entry name" value="Chemokine_IL8-like_dom"/>
</dbReference>
<name>A0A9D3ND79_9TELE</name>
<evidence type="ECO:0000313" key="4">
    <source>
        <dbReference type="EMBL" id="KAG7319153.1"/>
    </source>
</evidence>
<keyword evidence="5" id="KW-1185">Reference proteome</keyword>
<feature type="chain" id="PRO_5038647091" description="Chemokine interleukin-8-like domain-containing protein" evidence="2">
    <location>
        <begin position="21"/>
        <end position="99"/>
    </location>
</feature>
<feature type="domain" description="Chemokine interleukin-8-like" evidence="3">
    <location>
        <begin position="28"/>
        <end position="71"/>
    </location>
</feature>
<sequence length="99" mass="11086">MSRVFLVLGFVMILMLYSDAQPIVPNSEDCCFSFFLGSIPPRHILSVKKTSPYCPQQGFIITTPKIPSLCVRKVMIEGAEEYSHKSTDANSQCVLIRKS</sequence>
<keyword evidence="2" id="KW-0732">Signal</keyword>
<comment type="caution">
    <text evidence="4">The sequence shown here is derived from an EMBL/GenBank/DDBJ whole genome shotgun (WGS) entry which is preliminary data.</text>
</comment>
<evidence type="ECO:0000256" key="2">
    <source>
        <dbReference type="SAM" id="SignalP"/>
    </source>
</evidence>
<evidence type="ECO:0000313" key="5">
    <source>
        <dbReference type="Proteomes" id="UP000824219"/>
    </source>
</evidence>
<dbReference type="GO" id="GO:0006955">
    <property type="term" value="P:immune response"/>
    <property type="evidence" value="ECO:0007669"/>
    <property type="project" value="InterPro"/>
</dbReference>
<reference evidence="4 5" key="1">
    <citation type="submission" date="2021-06" db="EMBL/GenBank/DDBJ databases">
        <title>Chromosome-level genome assembly of the red-tail catfish (Hemibagrus wyckioides).</title>
        <authorList>
            <person name="Shao F."/>
        </authorList>
    </citation>
    <scope>NUCLEOTIDE SEQUENCE [LARGE SCALE GENOMIC DNA]</scope>
    <source>
        <strain evidence="4">EC202008001</strain>
        <tissue evidence="4">Blood</tissue>
    </source>
</reference>
<accession>A0A9D3ND79</accession>
<dbReference type="AlphaFoldDB" id="A0A9D3ND79"/>
<gene>
    <name evidence="4" type="ORF">KOW79_017627</name>
</gene>
<dbReference type="EMBL" id="JAHKSW010000021">
    <property type="protein sequence ID" value="KAG7319153.1"/>
    <property type="molecule type" value="Genomic_DNA"/>
</dbReference>
<proteinExistence type="predicted"/>
<keyword evidence="1" id="KW-0202">Cytokine</keyword>
<dbReference type="OrthoDB" id="8890527at2759"/>
<dbReference type="SUPFAM" id="SSF54117">
    <property type="entry name" value="Interleukin 8-like chemokines"/>
    <property type="match status" value="1"/>
</dbReference>
<dbReference type="Proteomes" id="UP000824219">
    <property type="component" value="Linkage Group LG21"/>
</dbReference>
<dbReference type="InterPro" id="IPR036048">
    <property type="entry name" value="Interleukin_8-like_sf"/>
</dbReference>